<evidence type="ECO:0000256" key="4">
    <source>
        <dbReference type="ARBA" id="ARBA00022692"/>
    </source>
</evidence>
<evidence type="ECO:0000256" key="7">
    <source>
        <dbReference type="SAM" id="Phobius"/>
    </source>
</evidence>
<dbReference type="CDD" id="cd13134">
    <property type="entry name" value="MATE_like_8"/>
    <property type="match status" value="1"/>
</dbReference>
<dbReference type="Proteomes" id="UP000260970">
    <property type="component" value="Unassembled WGS sequence"/>
</dbReference>
<protein>
    <submittedName>
        <fullName evidence="8">MATE family efflux transporter</fullName>
    </submittedName>
</protein>
<evidence type="ECO:0000256" key="1">
    <source>
        <dbReference type="ARBA" id="ARBA00004651"/>
    </source>
</evidence>
<feature type="transmembrane region" description="Helical" evidence="7">
    <location>
        <begin position="188"/>
        <end position="210"/>
    </location>
</feature>
<evidence type="ECO:0000256" key="5">
    <source>
        <dbReference type="ARBA" id="ARBA00022989"/>
    </source>
</evidence>
<dbReference type="PANTHER" id="PTHR42925:SF2">
    <property type="entry name" value="NA+ DRIVEN MULTIDRUG EFFLUX PUMP"/>
    <property type="match status" value="1"/>
</dbReference>
<organism evidence="8 9">
    <name type="scientific">Agathobacter rectalis</name>
    <dbReference type="NCBI Taxonomy" id="39491"/>
    <lineage>
        <taxon>Bacteria</taxon>
        <taxon>Bacillati</taxon>
        <taxon>Bacillota</taxon>
        <taxon>Clostridia</taxon>
        <taxon>Lachnospirales</taxon>
        <taxon>Lachnospiraceae</taxon>
        <taxon>Agathobacter</taxon>
    </lineage>
</organism>
<evidence type="ECO:0000313" key="9">
    <source>
        <dbReference type="Proteomes" id="UP000260970"/>
    </source>
</evidence>
<sequence length="447" mass="48989">MENKFRNKILKLALPITAQQFMLALVSACDAFMLGGLNQNSLSAVSLASQITFVFNLILTALTIGENMFVAQYYGKKDFDGLRTSAGLVLKYVVAVSGFFFIATLFVPETLMRLFTNDIILIDYGVKYLKLIGLSYVFSGILQVLQGILKNCGYVGKCTMISTIVVCVNIALNAILIYGYFGFPRMEIAGAALATVIANGIGLVITIYILHLKKELWVGISDIKKRKINITTKFWKHVYPVLLNELVWGGGFTMYSVILGHLGSDAVAANSIANITKNLLICVCTGFGYGGSIIVGNLLGEGNLFEARKSGNTLCKIAVFSGILTGGMILLLTPVILHFTNLTDIAGGYLKYMLFMSSYYVIGKSINSMTIGGIFPAGGDTKFGLKCDMVTMWCFAVPLGCIVAFVLKLPVLMVYFVLNLDELVKLPAVFKHYRQYKWVKNLTETEN</sequence>
<feature type="transmembrane region" description="Helical" evidence="7">
    <location>
        <begin position="359"/>
        <end position="378"/>
    </location>
</feature>
<keyword evidence="3" id="KW-1003">Cell membrane</keyword>
<feature type="transmembrane region" description="Helical" evidence="7">
    <location>
        <begin position="44"/>
        <end position="65"/>
    </location>
</feature>
<dbReference type="PANTHER" id="PTHR42925">
    <property type="entry name" value="MULTIDRUG AND TOXIN EFFLUX PROTEIN MATE FAMILY"/>
    <property type="match status" value="1"/>
</dbReference>
<proteinExistence type="predicted"/>
<comment type="caution">
    <text evidence="8">The sequence shown here is derived from an EMBL/GenBank/DDBJ whole genome shotgun (WGS) entry which is preliminary data.</text>
</comment>
<keyword evidence="5 7" id="KW-1133">Transmembrane helix</keyword>
<dbReference type="InterPro" id="IPR048279">
    <property type="entry name" value="MdtK-like"/>
</dbReference>
<feature type="transmembrane region" description="Helical" evidence="7">
    <location>
        <begin position="86"/>
        <end position="108"/>
    </location>
</feature>
<name>A0A3E5AJS5_9FIRM</name>
<dbReference type="RefSeq" id="WP_117690959.1">
    <property type="nucleotide sequence ID" value="NZ_QSUE01000019.1"/>
</dbReference>
<comment type="subcellular location">
    <subcellularLocation>
        <location evidence="1">Cell membrane</location>
        <topology evidence="1">Multi-pass membrane protein</topology>
    </subcellularLocation>
</comment>
<evidence type="ECO:0000256" key="6">
    <source>
        <dbReference type="ARBA" id="ARBA00023136"/>
    </source>
</evidence>
<dbReference type="PROSITE" id="PS51257">
    <property type="entry name" value="PROKAR_LIPOPROTEIN"/>
    <property type="match status" value="1"/>
</dbReference>
<evidence type="ECO:0000256" key="3">
    <source>
        <dbReference type="ARBA" id="ARBA00022475"/>
    </source>
</evidence>
<dbReference type="InterPro" id="IPR002528">
    <property type="entry name" value="MATE_fam"/>
</dbReference>
<feature type="transmembrane region" description="Helical" evidence="7">
    <location>
        <begin position="128"/>
        <end position="149"/>
    </location>
</feature>
<accession>A0A3E5AJS5</accession>
<dbReference type="EMBL" id="QSUG01000020">
    <property type="protein sequence ID" value="RGN20235.1"/>
    <property type="molecule type" value="Genomic_DNA"/>
</dbReference>
<keyword evidence="2" id="KW-0813">Transport</keyword>
<keyword evidence="6 7" id="KW-0472">Membrane</keyword>
<feature type="transmembrane region" description="Helical" evidence="7">
    <location>
        <begin position="161"/>
        <end position="182"/>
    </location>
</feature>
<feature type="transmembrane region" description="Helical" evidence="7">
    <location>
        <begin position="317"/>
        <end position="339"/>
    </location>
</feature>
<keyword evidence="4 7" id="KW-0812">Transmembrane</keyword>
<dbReference type="GO" id="GO:0042910">
    <property type="term" value="F:xenobiotic transmembrane transporter activity"/>
    <property type="evidence" value="ECO:0007669"/>
    <property type="project" value="InterPro"/>
</dbReference>
<gene>
    <name evidence="8" type="ORF">DXB72_14500</name>
</gene>
<evidence type="ECO:0000256" key="2">
    <source>
        <dbReference type="ARBA" id="ARBA00022448"/>
    </source>
</evidence>
<dbReference type="NCBIfam" id="TIGR00797">
    <property type="entry name" value="matE"/>
    <property type="match status" value="1"/>
</dbReference>
<dbReference type="InterPro" id="IPR047135">
    <property type="entry name" value="YsiQ"/>
</dbReference>
<dbReference type="GO" id="GO:0005886">
    <property type="term" value="C:plasma membrane"/>
    <property type="evidence" value="ECO:0007669"/>
    <property type="project" value="UniProtKB-SubCell"/>
</dbReference>
<feature type="transmembrane region" description="Helical" evidence="7">
    <location>
        <begin position="390"/>
        <end position="418"/>
    </location>
</feature>
<dbReference type="GO" id="GO:0015297">
    <property type="term" value="F:antiporter activity"/>
    <property type="evidence" value="ECO:0007669"/>
    <property type="project" value="InterPro"/>
</dbReference>
<evidence type="ECO:0000313" key="8">
    <source>
        <dbReference type="EMBL" id="RGN20235.1"/>
    </source>
</evidence>
<dbReference type="PIRSF" id="PIRSF006603">
    <property type="entry name" value="DinF"/>
    <property type="match status" value="1"/>
</dbReference>
<dbReference type="Pfam" id="PF01554">
    <property type="entry name" value="MatE"/>
    <property type="match status" value="2"/>
</dbReference>
<reference evidence="8 9" key="1">
    <citation type="submission" date="2018-08" db="EMBL/GenBank/DDBJ databases">
        <title>A genome reference for cultivated species of the human gut microbiota.</title>
        <authorList>
            <person name="Zou Y."/>
            <person name="Xue W."/>
            <person name="Luo G."/>
        </authorList>
    </citation>
    <scope>NUCLEOTIDE SEQUENCE [LARGE SCALE GENOMIC DNA]</scope>
    <source>
        <strain evidence="8 9">OM05-6AA</strain>
    </source>
</reference>
<dbReference type="AlphaFoldDB" id="A0A3E5AJS5"/>